<accession>F4H3B8</accession>
<feature type="region of interest" description="Disordered" evidence="1">
    <location>
        <begin position="59"/>
        <end position="84"/>
    </location>
</feature>
<gene>
    <name evidence="2" type="ordered locus">Celf_1204</name>
</gene>
<dbReference type="AlphaFoldDB" id="F4H3B8"/>
<dbReference type="eggNOG" id="ENOG50322Q4">
    <property type="taxonomic scope" value="Bacteria"/>
</dbReference>
<proteinExistence type="predicted"/>
<evidence type="ECO:0000313" key="2">
    <source>
        <dbReference type="EMBL" id="AEE45339.1"/>
    </source>
</evidence>
<dbReference type="HOGENOM" id="CLU_105743_0_0_11"/>
<reference evidence="2 3" key="1">
    <citation type="submission" date="2011-04" db="EMBL/GenBank/DDBJ databases">
        <title>Complete sequence of Cellulomonas fimi ATCC 484.</title>
        <authorList>
            <consortium name="US DOE Joint Genome Institute"/>
            <person name="Lucas S."/>
            <person name="Han J."/>
            <person name="Lapidus A."/>
            <person name="Cheng J.-F."/>
            <person name="Goodwin L."/>
            <person name="Pitluck S."/>
            <person name="Peters L."/>
            <person name="Chertkov O."/>
            <person name="Detter J.C."/>
            <person name="Han C."/>
            <person name="Tapia R."/>
            <person name="Land M."/>
            <person name="Hauser L."/>
            <person name="Kyrpides N."/>
            <person name="Ivanova N."/>
            <person name="Ovchinnikova G."/>
            <person name="Pagani I."/>
            <person name="Mead D."/>
            <person name="Brumm P."/>
            <person name="Woyke T."/>
        </authorList>
    </citation>
    <scope>NUCLEOTIDE SEQUENCE [LARGE SCALE GENOMIC DNA]</scope>
    <source>
        <strain evidence="3">ATCC 484 / DSM 20113 / JCM 1341 / NBRC 15513 / NCIMB 8980 / NCTC 7547</strain>
    </source>
</reference>
<name>F4H3B8_CELFA</name>
<dbReference type="KEGG" id="cfi:Celf_1204"/>
<dbReference type="Gene3D" id="1.20.120.20">
    <property type="entry name" value="Apolipoprotein"/>
    <property type="match status" value="1"/>
</dbReference>
<organism evidence="2 3">
    <name type="scientific">Cellulomonas fimi (strain ATCC 484 / DSM 20113 / JCM 1341 / CCUG 24087 / LMG 16345 / NBRC 15513 / NCIMB 8980 / NCTC 7547 / NRS-133)</name>
    <dbReference type="NCBI Taxonomy" id="590998"/>
    <lineage>
        <taxon>Bacteria</taxon>
        <taxon>Bacillati</taxon>
        <taxon>Actinomycetota</taxon>
        <taxon>Actinomycetes</taxon>
        <taxon>Micrococcales</taxon>
        <taxon>Cellulomonadaceae</taxon>
        <taxon>Cellulomonas</taxon>
    </lineage>
</organism>
<evidence type="ECO:0000313" key="3">
    <source>
        <dbReference type="Proteomes" id="UP000008460"/>
    </source>
</evidence>
<feature type="compositionally biased region" description="Polar residues" evidence="1">
    <location>
        <begin position="60"/>
        <end position="74"/>
    </location>
</feature>
<dbReference type="EMBL" id="CP002666">
    <property type="protein sequence ID" value="AEE45339.1"/>
    <property type="molecule type" value="Genomic_DNA"/>
</dbReference>
<feature type="region of interest" description="Disordered" evidence="1">
    <location>
        <begin position="145"/>
        <end position="208"/>
    </location>
</feature>
<protein>
    <recommendedName>
        <fullName evidence="4">DUF3618 domain-containing protein</fullName>
    </recommendedName>
</protein>
<dbReference type="RefSeq" id="WP_013770365.1">
    <property type="nucleotide sequence ID" value="NC_015514.1"/>
</dbReference>
<sequence>MSTQDPDQIRADIARTRAELSDDVDALTDRVSPGRVVHRQTDRVRTGVRGLRDRVMGTASDLTSSGTSAVQGAAQSVGDRASGVGHAVTDLPERARSGTQGSPLAAGLVAFGAGLVVAALMPSTEQEQRAATALKESAQPLAEEVKSVASEAAQNLKEGAQDAATSVKERATQAASNVKEEGASAAQEVRGDAQGAAHAVRDSASGSS</sequence>
<dbReference type="InterPro" id="IPR022062">
    <property type="entry name" value="DUF3618"/>
</dbReference>
<dbReference type="Proteomes" id="UP000008460">
    <property type="component" value="Chromosome"/>
</dbReference>
<evidence type="ECO:0000256" key="1">
    <source>
        <dbReference type="SAM" id="MobiDB-lite"/>
    </source>
</evidence>
<dbReference type="Pfam" id="PF12277">
    <property type="entry name" value="DUF3618"/>
    <property type="match status" value="1"/>
</dbReference>
<evidence type="ECO:0008006" key="4">
    <source>
        <dbReference type="Google" id="ProtNLM"/>
    </source>
</evidence>
<dbReference type="STRING" id="590998.Celf_1204"/>
<keyword evidence="3" id="KW-1185">Reference proteome</keyword>
<dbReference type="SUPFAM" id="SSF58113">
    <property type="entry name" value="Apolipoprotein A-I"/>
    <property type="match status" value="1"/>
</dbReference>